<keyword evidence="1" id="KW-0808">Transferase</keyword>
<dbReference type="RefSeq" id="WP_131150760.1">
    <property type="nucleotide sequence ID" value="NZ_SJTG01000001.1"/>
</dbReference>
<dbReference type="SUPFAM" id="SSF53335">
    <property type="entry name" value="S-adenosyl-L-methionine-dependent methyltransferases"/>
    <property type="match status" value="1"/>
</dbReference>
<evidence type="ECO:0000313" key="2">
    <source>
        <dbReference type="Proteomes" id="UP000291822"/>
    </source>
</evidence>
<organism evidence="1 2">
    <name type="scientific">Dyella soli</name>
    <dbReference type="NCBI Taxonomy" id="522319"/>
    <lineage>
        <taxon>Bacteria</taxon>
        <taxon>Pseudomonadati</taxon>
        <taxon>Pseudomonadota</taxon>
        <taxon>Gammaproteobacteria</taxon>
        <taxon>Lysobacterales</taxon>
        <taxon>Rhodanobacteraceae</taxon>
        <taxon>Dyella</taxon>
    </lineage>
</organism>
<proteinExistence type="predicted"/>
<reference evidence="1 2" key="1">
    <citation type="submission" date="2019-02" db="EMBL/GenBank/DDBJ databases">
        <title>Dyella amyloliquefaciens sp. nov., isolated from forest soil.</title>
        <authorList>
            <person name="Gao Z.-H."/>
            <person name="Qiu L.-H."/>
        </authorList>
    </citation>
    <scope>NUCLEOTIDE SEQUENCE [LARGE SCALE GENOMIC DNA]</scope>
    <source>
        <strain evidence="1 2">KACC 12747</strain>
    </source>
</reference>
<protein>
    <submittedName>
        <fullName evidence="1">Class I SAM-dependent methyltransferase</fullName>
    </submittedName>
</protein>
<keyword evidence="1" id="KW-0489">Methyltransferase</keyword>
<dbReference type="InterPro" id="IPR029063">
    <property type="entry name" value="SAM-dependent_MTases_sf"/>
</dbReference>
<accession>A0A4R0YVF8</accession>
<keyword evidence="2" id="KW-1185">Reference proteome</keyword>
<gene>
    <name evidence="1" type="ORF">EZM97_03690</name>
</gene>
<dbReference type="GO" id="GO:0008168">
    <property type="term" value="F:methyltransferase activity"/>
    <property type="evidence" value="ECO:0007669"/>
    <property type="project" value="UniProtKB-KW"/>
</dbReference>
<dbReference type="CDD" id="cd02440">
    <property type="entry name" value="AdoMet_MTases"/>
    <property type="match status" value="1"/>
</dbReference>
<dbReference type="EMBL" id="SJTG01000001">
    <property type="protein sequence ID" value="TCI12461.1"/>
    <property type="molecule type" value="Genomic_DNA"/>
</dbReference>
<comment type="caution">
    <text evidence="1">The sequence shown here is derived from an EMBL/GenBank/DDBJ whole genome shotgun (WGS) entry which is preliminary data.</text>
</comment>
<dbReference type="Pfam" id="PF13489">
    <property type="entry name" value="Methyltransf_23"/>
    <property type="match status" value="1"/>
</dbReference>
<dbReference type="GO" id="GO:0032259">
    <property type="term" value="P:methylation"/>
    <property type="evidence" value="ECO:0007669"/>
    <property type="project" value="UniProtKB-KW"/>
</dbReference>
<evidence type="ECO:0000313" key="1">
    <source>
        <dbReference type="EMBL" id="TCI12461.1"/>
    </source>
</evidence>
<dbReference type="AlphaFoldDB" id="A0A4R0YVF8"/>
<name>A0A4R0YVF8_9GAMM</name>
<dbReference type="Gene3D" id="3.40.50.150">
    <property type="entry name" value="Vaccinia Virus protein VP39"/>
    <property type="match status" value="1"/>
</dbReference>
<sequence>MDRLTRQRIANFYDGHFQRGYVRGKLASDPAYAATADAMTGSALPLLDIGCGIGLLGMYLHAKGALRGYVGMDHDERKIGAGRTAAIRAGLSELLDLRIGDAGTLPDLRGHVALIDVAHYLGRDDQQALLSAAATRVAPGGSLIIRTVLREDNWRFQVTCAEEWWLRASGLIRGGVKHYPDHAELCGPLRALGLQVNTQPMYGATPFNSYLIVAKRPG</sequence>
<dbReference type="Proteomes" id="UP000291822">
    <property type="component" value="Unassembled WGS sequence"/>
</dbReference>